<dbReference type="InterPro" id="IPR051681">
    <property type="entry name" value="Ser/Thr_Kinases-Pseudokinases"/>
</dbReference>
<evidence type="ECO:0000313" key="3">
    <source>
        <dbReference type="EMBL" id="CAF1073808.1"/>
    </source>
</evidence>
<dbReference type="GO" id="GO:0005524">
    <property type="term" value="F:ATP binding"/>
    <property type="evidence" value="ECO:0007669"/>
    <property type="project" value="UniProtKB-UniRule"/>
</dbReference>
<dbReference type="Proteomes" id="UP000663882">
    <property type="component" value="Unassembled WGS sequence"/>
</dbReference>
<comment type="caution">
    <text evidence="6">The sequence shown here is derived from an EMBL/GenBank/DDBJ whole genome shotgun (WGS) entry which is preliminary data.</text>
</comment>
<evidence type="ECO:0000256" key="1">
    <source>
        <dbReference type="PROSITE-ProRule" id="PRU10141"/>
    </source>
</evidence>
<proteinExistence type="predicted"/>
<protein>
    <recommendedName>
        <fullName evidence="2">Protein kinase domain-containing protein</fullName>
    </recommendedName>
</protein>
<dbReference type="InterPro" id="IPR011009">
    <property type="entry name" value="Kinase-like_dom_sf"/>
</dbReference>
<evidence type="ECO:0000313" key="4">
    <source>
        <dbReference type="EMBL" id="CAF1101656.1"/>
    </source>
</evidence>
<gene>
    <name evidence="6" type="ORF">FNK824_LOCUS25095</name>
    <name evidence="5" type="ORF">OTI717_LOCUS27385</name>
    <name evidence="3" type="ORF">RFH988_LOCUS17915</name>
    <name evidence="4" type="ORF">SEV965_LOCUS15901</name>
</gene>
<dbReference type="PANTHER" id="PTHR44329:SF289">
    <property type="entry name" value="SERINE_THREONINE-PROTEIN KINASE VIK"/>
    <property type="match status" value="1"/>
</dbReference>
<dbReference type="InterPro" id="IPR008266">
    <property type="entry name" value="Tyr_kinase_AS"/>
</dbReference>
<dbReference type="GO" id="GO:0004674">
    <property type="term" value="F:protein serine/threonine kinase activity"/>
    <property type="evidence" value="ECO:0007669"/>
    <property type="project" value="TreeGrafter"/>
</dbReference>
<dbReference type="PROSITE" id="PS00109">
    <property type="entry name" value="PROTEIN_KINASE_TYR"/>
    <property type="match status" value="1"/>
</dbReference>
<evidence type="ECO:0000313" key="6">
    <source>
        <dbReference type="EMBL" id="CAF3985315.1"/>
    </source>
</evidence>
<dbReference type="Pfam" id="PF00069">
    <property type="entry name" value="Pkinase"/>
    <property type="match status" value="1"/>
</dbReference>
<dbReference type="PROSITE" id="PS50011">
    <property type="entry name" value="PROTEIN_KINASE_DOM"/>
    <property type="match status" value="1"/>
</dbReference>
<dbReference type="InterPro" id="IPR000719">
    <property type="entry name" value="Prot_kinase_dom"/>
</dbReference>
<evidence type="ECO:0000259" key="2">
    <source>
        <dbReference type="PROSITE" id="PS50011"/>
    </source>
</evidence>
<dbReference type="GO" id="GO:0004713">
    <property type="term" value="F:protein tyrosine kinase activity"/>
    <property type="evidence" value="ECO:0007669"/>
    <property type="project" value="InterPro"/>
</dbReference>
<dbReference type="SMART" id="SM00219">
    <property type="entry name" value="TyrKc"/>
    <property type="match status" value="1"/>
</dbReference>
<dbReference type="Proteomes" id="UP000663889">
    <property type="component" value="Unassembled WGS sequence"/>
</dbReference>
<dbReference type="PROSITE" id="PS00107">
    <property type="entry name" value="PROTEIN_KINASE_ATP"/>
    <property type="match status" value="1"/>
</dbReference>
<keyword evidence="1" id="KW-0547">Nucleotide-binding</keyword>
<reference evidence="6" key="1">
    <citation type="submission" date="2021-02" db="EMBL/GenBank/DDBJ databases">
        <authorList>
            <person name="Nowell W R."/>
        </authorList>
    </citation>
    <scope>NUCLEOTIDE SEQUENCE</scope>
</reference>
<sequence length="302" mass="35168">MALDQIARNDIYLQNQLGSGAFGVVYKALWLSRNSTVACKCIDINSNVNSTANSTVQTFLAEVAGYAICRGPFILSMYGWSYENLSPNRLRLLIIMEYMPKGSLTKLLQQEYNRLTNRRKISIACDIASGMHRIHRHGMIHRDIRPDNILIDNNYRAKIGDMGISQSYYPQLCFNNSPMGCISYMPPEFYCNTYNQTLDVFTFGLTLNHLFTGTNHYFDSNTKTVILTQISHIFPNLIRYCLNPNSNYRPPAQLIEHILYGYRSYLEWRIQFTNQYHHLSKEQKDFFCLSVYREKNFDINYQ</sequence>
<dbReference type="EMBL" id="CAJOBE010005790">
    <property type="protein sequence ID" value="CAF3985315.1"/>
    <property type="molecule type" value="Genomic_DNA"/>
</dbReference>
<dbReference type="EMBL" id="CAJNOO010000981">
    <property type="protein sequence ID" value="CAF1073808.1"/>
    <property type="molecule type" value="Genomic_DNA"/>
</dbReference>
<dbReference type="EMBL" id="CAJNOU010000850">
    <property type="protein sequence ID" value="CAF1101656.1"/>
    <property type="molecule type" value="Genomic_DNA"/>
</dbReference>
<feature type="binding site" evidence="1">
    <location>
        <position position="40"/>
    </location>
    <ligand>
        <name>ATP</name>
        <dbReference type="ChEBI" id="CHEBI:30616"/>
    </ligand>
</feature>
<organism evidence="6 7">
    <name type="scientific">Rotaria sordida</name>
    <dbReference type="NCBI Taxonomy" id="392033"/>
    <lineage>
        <taxon>Eukaryota</taxon>
        <taxon>Metazoa</taxon>
        <taxon>Spiralia</taxon>
        <taxon>Gnathifera</taxon>
        <taxon>Rotifera</taxon>
        <taxon>Eurotatoria</taxon>
        <taxon>Bdelloidea</taxon>
        <taxon>Philodinida</taxon>
        <taxon>Philodinidae</taxon>
        <taxon>Rotaria</taxon>
    </lineage>
</organism>
<dbReference type="InterPro" id="IPR020635">
    <property type="entry name" value="Tyr_kinase_cat_dom"/>
</dbReference>
<dbReference type="Proteomes" id="UP000663874">
    <property type="component" value="Unassembled WGS sequence"/>
</dbReference>
<dbReference type="SUPFAM" id="SSF56112">
    <property type="entry name" value="Protein kinase-like (PK-like)"/>
    <property type="match status" value="1"/>
</dbReference>
<feature type="domain" description="Protein kinase" evidence="2">
    <location>
        <begin position="11"/>
        <end position="260"/>
    </location>
</feature>
<name>A0A819MWT4_9BILA</name>
<accession>A0A819MWT4</accession>
<evidence type="ECO:0000313" key="7">
    <source>
        <dbReference type="Proteomes" id="UP000663874"/>
    </source>
</evidence>
<dbReference type="OrthoDB" id="4062651at2759"/>
<dbReference type="InterPro" id="IPR017441">
    <property type="entry name" value="Protein_kinase_ATP_BS"/>
</dbReference>
<keyword evidence="1" id="KW-0067">ATP-binding</keyword>
<dbReference type="PANTHER" id="PTHR44329">
    <property type="entry name" value="SERINE/THREONINE-PROTEIN KINASE TNNI3K-RELATED"/>
    <property type="match status" value="1"/>
</dbReference>
<dbReference type="Gene3D" id="1.10.510.10">
    <property type="entry name" value="Transferase(Phosphotransferase) domain 1"/>
    <property type="match status" value="1"/>
</dbReference>
<dbReference type="EMBL" id="CAJOAX010006089">
    <property type="protein sequence ID" value="CAF3970076.1"/>
    <property type="molecule type" value="Genomic_DNA"/>
</dbReference>
<dbReference type="AlphaFoldDB" id="A0A819MWT4"/>
<evidence type="ECO:0000313" key="5">
    <source>
        <dbReference type="EMBL" id="CAF3970076.1"/>
    </source>
</evidence>
<dbReference type="Proteomes" id="UP000663823">
    <property type="component" value="Unassembled WGS sequence"/>
</dbReference>